<evidence type="ECO:0000256" key="2">
    <source>
        <dbReference type="SAM" id="SignalP"/>
    </source>
</evidence>
<gene>
    <name evidence="3" type="ORF">FFV09_09430</name>
</gene>
<evidence type="ECO:0000313" key="4">
    <source>
        <dbReference type="Proteomes" id="UP000316968"/>
    </source>
</evidence>
<keyword evidence="1" id="KW-1133">Transmembrane helix</keyword>
<dbReference type="OrthoDB" id="1806788at2"/>
<keyword evidence="1" id="KW-0472">Membrane</keyword>
<keyword evidence="2" id="KW-0732">Signal</keyword>
<feature type="chain" id="PRO_5021256897" evidence="2">
    <location>
        <begin position="37"/>
        <end position="482"/>
    </location>
</feature>
<feature type="transmembrane region" description="Helical" evidence="1">
    <location>
        <begin position="458"/>
        <end position="476"/>
    </location>
</feature>
<name>A0A4Y6UXF2_SACBS</name>
<dbReference type="RefSeq" id="WP_141447598.1">
    <property type="nucleotide sequence ID" value="NZ_CP041217.1"/>
</dbReference>
<reference evidence="3 4" key="1">
    <citation type="submission" date="2019-06" db="EMBL/GenBank/DDBJ databases">
        <title>Saccharibacillus brassicae sp. nov., an endophytic bacterium isolated from Chinese cabbage seeds (Brassica pekinensis).</title>
        <authorList>
            <person name="Jiang L."/>
            <person name="Lee J."/>
            <person name="Kim S.W."/>
        </authorList>
    </citation>
    <scope>NUCLEOTIDE SEQUENCE [LARGE SCALE GENOMIC DNA]</scope>
    <source>
        <strain evidence="4">KCTC 43072 / ATSA2</strain>
    </source>
</reference>
<keyword evidence="4" id="KW-1185">Reference proteome</keyword>
<feature type="signal peptide" evidence="2">
    <location>
        <begin position="1"/>
        <end position="36"/>
    </location>
</feature>
<dbReference type="EMBL" id="CP041217">
    <property type="protein sequence ID" value="QDH21051.1"/>
    <property type="molecule type" value="Genomic_DNA"/>
</dbReference>
<dbReference type="Pfam" id="PF13163">
    <property type="entry name" value="DUF3999"/>
    <property type="match status" value="1"/>
</dbReference>
<dbReference type="InterPro" id="IPR025060">
    <property type="entry name" value="DUF3999"/>
</dbReference>
<dbReference type="KEGG" id="saca:FFV09_09430"/>
<dbReference type="Proteomes" id="UP000316968">
    <property type="component" value="Chromosome"/>
</dbReference>
<dbReference type="AlphaFoldDB" id="A0A4Y6UXF2"/>
<evidence type="ECO:0000256" key="1">
    <source>
        <dbReference type="SAM" id="Phobius"/>
    </source>
</evidence>
<sequence>MRKKKIEGKPAAAKKKLGAALGAAVLLAAVPGGADARAEQPAPAAAPAVFGAAGETAAGRQTAAVFEARPAEDDYADSGTWNFAKEIQAAPGSQYQALFLDADVYARAEENLNDVRIVDSAGRFVPYYADSGEEGERGLDRQYPLELVDRAKSKSATRFDFRVVPASGSEDVRGSRLTFPLSQSSFLKKVRVQGSYDGQLWEDLTEGELYSTGEGIFRNVIELEEPVKYGYYRLIAPNGEEPLALTEGTLTDVGAAVSGERFRRTAELPFNVQPSARMSEVVLYNADKLRIDRIRLNASASDGSSSFSRLFYVNRAKGTGANTRVLSPTRLNRLELDGESVDDTEIRLAEPIRNEKPMIVIDNAGNLPLNIESIEVGYRVDRLVFEDTGAGPYRLVYGAERQPPPQYDLAAFRTEIERSKPAEAALGPENAARFVPPAPGTDGADPAPKIGAGASLQILFNVVLVGVALLLIVLVSRKLRKK</sequence>
<keyword evidence="1" id="KW-0812">Transmembrane</keyword>
<organism evidence="3 4">
    <name type="scientific">Saccharibacillus brassicae</name>
    <dbReference type="NCBI Taxonomy" id="2583377"/>
    <lineage>
        <taxon>Bacteria</taxon>
        <taxon>Bacillati</taxon>
        <taxon>Bacillota</taxon>
        <taxon>Bacilli</taxon>
        <taxon>Bacillales</taxon>
        <taxon>Paenibacillaceae</taxon>
        <taxon>Saccharibacillus</taxon>
    </lineage>
</organism>
<evidence type="ECO:0000313" key="3">
    <source>
        <dbReference type="EMBL" id="QDH21051.1"/>
    </source>
</evidence>
<accession>A0A4Y6UXF2</accession>
<proteinExistence type="predicted"/>
<protein>
    <submittedName>
        <fullName evidence="3">DUF3999 domain-containing protein</fullName>
    </submittedName>
</protein>